<evidence type="ECO:0000256" key="5">
    <source>
        <dbReference type="SAM" id="MobiDB-lite"/>
    </source>
</evidence>
<keyword evidence="1" id="KW-0479">Metal-binding</keyword>
<evidence type="ECO:0000259" key="6">
    <source>
        <dbReference type="PROSITE" id="PS50089"/>
    </source>
</evidence>
<dbReference type="InterPro" id="IPR013083">
    <property type="entry name" value="Znf_RING/FYVE/PHD"/>
</dbReference>
<keyword evidence="8" id="KW-1185">Reference proteome</keyword>
<dbReference type="EMBL" id="PKFO01000002">
    <property type="protein sequence ID" value="PVH19346.1"/>
    <property type="molecule type" value="Genomic_DNA"/>
</dbReference>
<comment type="caution">
    <text evidence="7">The sequence shown here is derived from an EMBL/GenBank/DDBJ whole genome shotgun (WGS) entry which is preliminary data.</text>
</comment>
<dbReference type="PANTHER" id="PTHR23327">
    <property type="entry name" value="RING FINGER PROTEIN 127"/>
    <property type="match status" value="1"/>
</dbReference>
<gene>
    <name evidence="7" type="ORF">CXQ85_003185</name>
</gene>
<feature type="domain" description="RING-type" evidence="6">
    <location>
        <begin position="32"/>
        <end position="70"/>
    </location>
</feature>
<dbReference type="InterPro" id="IPR027370">
    <property type="entry name" value="Znf-RING_euk"/>
</dbReference>
<dbReference type="SMART" id="SM00184">
    <property type="entry name" value="RING"/>
    <property type="match status" value="1"/>
</dbReference>
<keyword evidence="3" id="KW-0862">Zinc</keyword>
<feature type="compositionally biased region" description="Low complexity" evidence="5">
    <location>
        <begin position="285"/>
        <end position="300"/>
    </location>
</feature>
<feature type="compositionally biased region" description="Acidic residues" evidence="5">
    <location>
        <begin position="256"/>
        <end position="268"/>
    </location>
</feature>
<dbReference type="GO" id="GO:0008270">
    <property type="term" value="F:zinc ion binding"/>
    <property type="evidence" value="ECO:0007669"/>
    <property type="project" value="UniProtKB-KW"/>
</dbReference>
<dbReference type="GeneID" id="37008516"/>
<proteinExistence type="predicted"/>
<dbReference type="PROSITE" id="PS50089">
    <property type="entry name" value="ZF_RING_2"/>
    <property type="match status" value="1"/>
</dbReference>
<feature type="region of interest" description="Disordered" evidence="5">
    <location>
        <begin position="202"/>
        <end position="325"/>
    </location>
</feature>
<dbReference type="OrthoDB" id="6105938at2759"/>
<organism evidence="7 8">
    <name type="scientific">Candidozyma haemuli</name>
    <dbReference type="NCBI Taxonomy" id="45357"/>
    <lineage>
        <taxon>Eukaryota</taxon>
        <taxon>Fungi</taxon>
        <taxon>Dikarya</taxon>
        <taxon>Ascomycota</taxon>
        <taxon>Saccharomycotina</taxon>
        <taxon>Pichiomycetes</taxon>
        <taxon>Metschnikowiaceae</taxon>
        <taxon>Candidozyma</taxon>
    </lineage>
</organism>
<dbReference type="RefSeq" id="XP_025340286.1">
    <property type="nucleotide sequence ID" value="XM_025486838.1"/>
</dbReference>
<protein>
    <recommendedName>
        <fullName evidence="6">RING-type domain-containing protein</fullName>
    </recommendedName>
</protein>
<evidence type="ECO:0000256" key="3">
    <source>
        <dbReference type="ARBA" id="ARBA00022833"/>
    </source>
</evidence>
<dbReference type="Proteomes" id="UP000244309">
    <property type="component" value="Unassembled WGS sequence"/>
</dbReference>
<dbReference type="InterPro" id="IPR017907">
    <property type="entry name" value="Znf_RING_CS"/>
</dbReference>
<dbReference type="Pfam" id="PF13445">
    <property type="entry name" value="zf-RING_UBOX"/>
    <property type="match status" value="1"/>
</dbReference>
<evidence type="ECO:0000256" key="1">
    <source>
        <dbReference type="ARBA" id="ARBA00022723"/>
    </source>
</evidence>
<keyword evidence="2 4" id="KW-0863">Zinc-finger</keyword>
<dbReference type="SUPFAM" id="SSF57850">
    <property type="entry name" value="RING/U-box"/>
    <property type="match status" value="1"/>
</dbReference>
<dbReference type="Gene3D" id="3.30.40.10">
    <property type="entry name" value="Zinc/RING finger domain, C3HC4 (zinc finger)"/>
    <property type="match status" value="1"/>
</dbReference>
<reference evidence="7 8" key="1">
    <citation type="submission" date="2017-12" db="EMBL/GenBank/DDBJ databases">
        <title>Genome Sequence of a Multidrug-Resistant Candida haemulonii Isolate from a Patient with Chronic Leg Ulcers in Israel.</title>
        <authorList>
            <person name="Chow N.A."/>
            <person name="Gade L."/>
            <person name="Batra D."/>
            <person name="Rowe L.A."/>
            <person name="Ben-Ami R."/>
            <person name="Loparev V.N."/>
            <person name="Litvintseva A.P."/>
        </authorList>
    </citation>
    <scope>NUCLEOTIDE SEQUENCE [LARGE SCALE GENOMIC DNA]</scope>
    <source>
        <strain evidence="7 8">B11899</strain>
    </source>
</reference>
<evidence type="ECO:0000256" key="4">
    <source>
        <dbReference type="PROSITE-ProRule" id="PRU00175"/>
    </source>
</evidence>
<evidence type="ECO:0000256" key="2">
    <source>
        <dbReference type="ARBA" id="ARBA00022771"/>
    </source>
</evidence>
<dbReference type="VEuPathDB" id="FungiDB:CXQ85_003185"/>
<dbReference type="AlphaFoldDB" id="A0A2V1AP71"/>
<accession>A0A2V1AP71</accession>
<evidence type="ECO:0000313" key="8">
    <source>
        <dbReference type="Proteomes" id="UP000244309"/>
    </source>
</evidence>
<evidence type="ECO:0000313" key="7">
    <source>
        <dbReference type="EMBL" id="PVH19346.1"/>
    </source>
</evidence>
<dbReference type="PROSITE" id="PS00518">
    <property type="entry name" value="ZF_RING_1"/>
    <property type="match status" value="1"/>
</dbReference>
<dbReference type="InterPro" id="IPR001841">
    <property type="entry name" value="Znf_RING"/>
</dbReference>
<sequence>MSVYYDDERVWANIDVALKDQLILKVISSLECSICSEVMHVPFLASCGHSFCYNCLNAWFANKVNCPTCRTELEQPPVLNIRLKDISKNITDIIIETMEDTHHKEQLESARQSILDDYEEAKNKKSLFDDAFDSALTLVDNSDGVPRCGNCHWEAHGSTCLHCGARFRVPRQDSYFDSEDGDAYNEDREEIELYGEDRDAYDSEDSFVDSRGMNDINRERYTEPGDELLSSGDDVHFDSDAGNSWGGFGEDHYDLDADELDSDAEDMESAVRRLHDQDLDDYGQNENSSWSIQEISSGSELDSEPEPASQRGRRNRTVIVDSDSE</sequence>
<dbReference type="STRING" id="45357.A0A2V1AP71"/>
<name>A0A2V1AP71_9ASCO</name>